<feature type="non-terminal residue" evidence="2">
    <location>
        <position position="298"/>
    </location>
</feature>
<name>A0A7T8KMD4_CALRO</name>
<feature type="region of interest" description="Disordered" evidence="1">
    <location>
        <begin position="1"/>
        <end position="67"/>
    </location>
</feature>
<feature type="region of interest" description="Disordered" evidence="1">
    <location>
        <begin position="180"/>
        <end position="214"/>
    </location>
</feature>
<evidence type="ECO:0000256" key="1">
    <source>
        <dbReference type="SAM" id="MobiDB-lite"/>
    </source>
</evidence>
<dbReference type="AlphaFoldDB" id="A0A7T8KMD4"/>
<dbReference type="GO" id="GO:0016301">
    <property type="term" value="F:kinase activity"/>
    <property type="evidence" value="ECO:0007669"/>
    <property type="project" value="UniProtKB-KW"/>
</dbReference>
<accession>A0A7T8KMD4</accession>
<sequence length="298" mass="32990">VSNKNPKMVFATGYLRKSSNADSPSLRSRNPSEKQQQQPQSNHEYQSIEEEGELFSSGPLDLGPSLMDEVFNELDSSLDSAEAEKNERIREIMLEVKKSQMPPPPKKSEDFKDLVISTLSRHKPRSQGKRQQATVKPINAQDEKTLESAIAMANALASKSMHELDKRGTGEDFYEVSSPIHSPLTPNSPSKKFSFWFPGGGKSASSPKSERRIFSEEVRQASGDVESSLSPGAKDAYKALIEGSSNQASSLGTNSHNPLPLPPKSITMSNPPPKRHVRKNPLIINEEESLERYKNTNE</sequence>
<feature type="compositionally biased region" description="Polar residues" evidence="1">
    <location>
        <begin position="17"/>
        <end position="45"/>
    </location>
</feature>
<feature type="region of interest" description="Disordered" evidence="1">
    <location>
        <begin position="239"/>
        <end position="298"/>
    </location>
</feature>
<evidence type="ECO:0000313" key="2">
    <source>
        <dbReference type="EMBL" id="QQP58541.1"/>
    </source>
</evidence>
<evidence type="ECO:0000313" key="3">
    <source>
        <dbReference type="Proteomes" id="UP000595437"/>
    </source>
</evidence>
<protein>
    <submittedName>
        <fullName evidence="2">Tyrosineprotein kinase PR2like</fullName>
    </submittedName>
</protein>
<organism evidence="2 3">
    <name type="scientific">Caligus rogercresseyi</name>
    <name type="common">Sea louse</name>
    <dbReference type="NCBI Taxonomy" id="217165"/>
    <lineage>
        <taxon>Eukaryota</taxon>
        <taxon>Metazoa</taxon>
        <taxon>Ecdysozoa</taxon>
        <taxon>Arthropoda</taxon>
        <taxon>Crustacea</taxon>
        <taxon>Multicrustacea</taxon>
        <taxon>Hexanauplia</taxon>
        <taxon>Copepoda</taxon>
        <taxon>Siphonostomatoida</taxon>
        <taxon>Caligidae</taxon>
        <taxon>Caligus</taxon>
    </lineage>
</organism>
<keyword evidence="3" id="KW-1185">Reference proteome</keyword>
<feature type="region of interest" description="Disordered" evidence="1">
    <location>
        <begin position="119"/>
        <end position="141"/>
    </location>
</feature>
<keyword evidence="2" id="KW-0808">Transferase</keyword>
<dbReference type="Proteomes" id="UP000595437">
    <property type="component" value="Chromosome 2"/>
</dbReference>
<reference evidence="3" key="1">
    <citation type="submission" date="2021-01" db="EMBL/GenBank/DDBJ databases">
        <title>Caligus Genome Assembly.</title>
        <authorList>
            <person name="Gallardo-Escarate C."/>
        </authorList>
    </citation>
    <scope>NUCLEOTIDE SEQUENCE [LARGE SCALE GENOMIC DNA]</scope>
</reference>
<feature type="compositionally biased region" description="Polar residues" evidence="1">
    <location>
        <begin position="243"/>
        <end position="257"/>
    </location>
</feature>
<dbReference type="EMBL" id="CP045891">
    <property type="protein sequence ID" value="QQP58541.1"/>
    <property type="molecule type" value="Genomic_DNA"/>
</dbReference>
<proteinExistence type="predicted"/>
<feature type="non-terminal residue" evidence="2">
    <location>
        <position position="1"/>
    </location>
</feature>
<keyword evidence="2" id="KW-0418">Kinase</keyword>
<dbReference type="OrthoDB" id="4062651at2759"/>
<gene>
    <name evidence="2" type="ORF">FKW44_003898</name>
</gene>